<feature type="region of interest" description="Disordered" evidence="1">
    <location>
        <begin position="141"/>
        <end position="180"/>
    </location>
</feature>
<reference evidence="4" key="1">
    <citation type="submission" date="2016-10" db="EMBL/GenBank/DDBJ databases">
        <authorList>
            <person name="Varghese N."/>
            <person name="Submissions S."/>
        </authorList>
    </citation>
    <scope>NUCLEOTIDE SEQUENCE [LARGE SCALE GENOMIC DNA]</scope>
    <source>
        <strain evidence="4">DSM 21772</strain>
    </source>
</reference>
<evidence type="ECO:0000256" key="1">
    <source>
        <dbReference type="SAM" id="MobiDB-lite"/>
    </source>
</evidence>
<organism evidence="3 4">
    <name type="scientific">Microterricola viridarii</name>
    <dbReference type="NCBI Taxonomy" id="412690"/>
    <lineage>
        <taxon>Bacteria</taxon>
        <taxon>Bacillati</taxon>
        <taxon>Actinomycetota</taxon>
        <taxon>Actinomycetes</taxon>
        <taxon>Micrococcales</taxon>
        <taxon>Microbacteriaceae</taxon>
        <taxon>Microterricola</taxon>
    </lineage>
</organism>
<evidence type="ECO:0000313" key="4">
    <source>
        <dbReference type="Proteomes" id="UP000181956"/>
    </source>
</evidence>
<evidence type="ECO:0000256" key="2">
    <source>
        <dbReference type="SAM" id="Phobius"/>
    </source>
</evidence>
<dbReference type="STRING" id="412690.SAMN04489834_1636"/>
<accession>A0A1H1SW19</accession>
<feature type="transmembrane region" description="Helical" evidence="2">
    <location>
        <begin position="40"/>
        <end position="64"/>
    </location>
</feature>
<keyword evidence="2" id="KW-0472">Membrane</keyword>
<feature type="transmembrane region" description="Helical" evidence="2">
    <location>
        <begin position="76"/>
        <end position="95"/>
    </location>
</feature>
<dbReference type="Proteomes" id="UP000181956">
    <property type="component" value="Chromosome I"/>
</dbReference>
<gene>
    <name evidence="3" type="ORF">SAMN04489834_1636</name>
</gene>
<keyword evidence="2" id="KW-1133">Transmembrane helix</keyword>
<sequence length="180" mass="19577">MNTASTLVRRAFYYWQFIAVFVLPAWLFVGWGLYGGSGWGFLGLLIMAPIVFIGLLVISLIIFARPAVRRARAVSWKDVALLVVLHGAIIGLGFFGDSATWFLVLAIAAAIAGFWLTLWELVTEGARSMKDTMDAFEQAARMPEQPAPHLPGQGVPGASSAPKPKPGDDPEVIVIHEVRD</sequence>
<dbReference type="EMBL" id="LT629742">
    <property type="protein sequence ID" value="SDS52175.1"/>
    <property type="molecule type" value="Genomic_DNA"/>
</dbReference>
<name>A0A1H1SW19_9MICO</name>
<proteinExistence type="predicted"/>
<evidence type="ECO:0000313" key="3">
    <source>
        <dbReference type="EMBL" id="SDS52175.1"/>
    </source>
</evidence>
<protein>
    <submittedName>
        <fullName evidence="3">Uncharacterized protein</fullName>
    </submittedName>
</protein>
<feature type="transmembrane region" description="Helical" evidence="2">
    <location>
        <begin position="12"/>
        <end position="34"/>
    </location>
</feature>
<keyword evidence="4" id="KW-1185">Reference proteome</keyword>
<keyword evidence="2" id="KW-0812">Transmembrane</keyword>
<dbReference type="AlphaFoldDB" id="A0A1H1SW19"/>
<feature type="transmembrane region" description="Helical" evidence="2">
    <location>
        <begin position="101"/>
        <end position="122"/>
    </location>
</feature>
<dbReference type="RefSeq" id="WP_197675185.1">
    <property type="nucleotide sequence ID" value="NZ_LT629742.1"/>
</dbReference>